<evidence type="ECO:0000313" key="3">
    <source>
        <dbReference type="Proteomes" id="UP000007978"/>
    </source>
</evidence>
<accession>K3W0S7</accession>
<gene>
    <name evidence="2" type="ORF">FPSE_05138</name>
</gene>
<reference evidence="2 3" key="1">
    <citation type="journal article" date="2012" name="PLoS Pathog.">
        <title>Comparative pathogenomics reveals horizontally acquired novel virulence genes in fungi infecting cereal hosts.</title>
        <authorList>
            <person name="Gardiner D.M."/>
            <person name="McDonald M.C."/>
            <person name="Covarelli L."/>
            <person name="Solomon P.S."/>
            <person name="Rusu A.G."/>
            <person name="Marshall M."/>
            <person name="Kazan K."/>
            <person name="Chakraborty S."/>
            <person name="McDonald B.A."/>
            <person name="Manners J.M."/>
        </authorList>
    </citation>
    <scope>NUCLEOTIDE SEQUENCE [LARGE SCALE GENOMIC DNA]</scope>
    <source>
        <strain evidence="2 3">CS3096</strain>
    </source>
</reference>
<dbReference type="EMBL" id="AFNW01000106">
    <property type="protein sequence ID" value="EKJ74670.1"/>
    <property type="molecule type" value="Genomic_DNA"/>
</dbReference>
<name>K3W0S7_FUSPC</name>
<feature type="region of interest" description="Disordered" evidence="1">
    <location>
        <begin position="433"/>
        <end position="458"/>
    </location>
</feature>
<dbReference type="eggNOG" id="ENOG502T5XD">
    <property type="taxonomic scope" value="Eukaryota"/>
</dbReference>
<dbReference type="KEGG" id="fpu:FPSE_05138"/>
<comment type="caution">
    <text evidence="2">The sequence shown here is derived from an EMBL/GenBank/DDBJ whole genome shotgun (WGS) entry which is preliminary data.</text>
</comment>
<dbReference type="HOGENOM" id="CLU_631672_0_0_1"/>
<sequence>MSATMLPKGSGALKALKPLSKGSSLSRFKDYKAENPEGRWPTGLTPEARPFRSSWWHADKNYSVPYTIYNVPNNSEAYFKWPTLKKFMPSLNPRPWRSIKAGGSVGDRLETVVPGPTRDARLERQHALMGYMYNDLGVLVYDGPTEAQLQKIGDVLEEIVRHEGRLQIRAWHSSTKKVRFDKWNVYRLSVDESRHIDPLWRERGFLLPSGLDELTDLALQKWREDWKAGREAEGSDGRLPVRFVEDTKELWLLKNEDGMGLINDTINGPRISSVDAYVATGLSWKRICVNIELHTVGTKRFLGCANFVFGLNIDNDILKQRLEEVKELNHTSLDTAESLMQARKEEQRVLRHSLQNIYNDEAPVSIEKHEHVVIDMTRKLWRLERLIWGQRQEIMRKEAQEKKMIEWKRQRELRKSMKAQLKADAKRLESVEKLQDVKEAEPQSEDDVAKDVHDEKST</sequence>
<organism evidence="2 3">
    <name type="scientific">Fusarium pseudograminearum (strain CS3096)</name>
    <name type="common">Wheat and barley crown-rot fungus</name>
    <dbReference type="NCBI Taxonomy" id="1028729"/>
    <lineage>
        <taxon>Eukaryota</taxon>
        <taxon>Fungi</taxon>
        <taxon>Dikarya</taxon>
        <taxon>Ascomycota</taxon>
        <taxon>Pezizomycotina</taxon>
        <taxon>Sordariomycetes</taxon>
        <taxon>Hypocreomycetidae</taxon>
        <taxon>Hypocreales</taxon>
        <taxon>Nectriaceae</taxon>
        <taxon>Fusarium</taxon>
    </lineage>
</organism>
<protein>
    <submittedName>
        <fullName evidence="2">Uncharacterized protein</fullName>
    </submittedName>
</protein>
<evidence type="ECO:0000313" key="2">
    <source>
        <dbReference type="EMBL" id="EKJ74670.1"/>
    </source>
</evidence>
<dbReference type="Proteomes" id="UP000007978">
    <property type="component" value="Chromosome 1"/>
</dbReference>
<proteinExistence type="predicted"/>
<dbReference type="RefSeq" id="XP_009256531.1">
    <property type="nucleotide sequence ID" value="XM_009258256.1"/>
</dbReference>
<dbReference type="GeneID" id="20363756"/>
<keyword evidence="3" id="KW-1185">Reference proteome</keyword>
<evidence type="ECO:0000256" key="1">
    <source>
        <dbReference type="SAM" id="MobiDB-lite"/>
    </source>
</evidence>
<dbReference type="OrthoDB" id="4867305at2759"/>
<dbReference type="AlphaFoldDB" id="K3W0S7"/>